<evidence type="ECO:0000256" key="3">
    <source>
        <dbReference type="SAM" id="MobiDB-lite"/>
    </source>
</evidence>
<dbReference type="InterPro" id="IPR006224">
    <property type="entry name" value="PsdUridine_synth_RluA-like_CS"/>
</dbReference>
<feature type="compositionally biased region" description="Polar residues" evidence="3">
    <location>
        <begin position="985"/>
        <end position="1004"/>
    </location>
</feature>
<sequence>MSPPSSAHAEESAAKASDFYVEGGLQMVVPYPFEFWCHVKKRWEGLNVIDLFSQEFKGRPRSYYEDAFRKGRLRVEGSKVTATTPLKTSQRIIHSLHRHEPPVLSQPLQVVGVTDDLVAVSKPATWPVHATGQHRKNTVAGVLEASRPDLGSLHPVHRLDKPVSGLLLFARHSAAADDLRGLIQGHAVTKVYVARVQGCFPEDVQHVDAPLCWDPKLNLASVTEVGPGTGNNGPGREASTEFRRLAVWPDGQTSLVECRPLTGRTHQIRVHLQHVGHPIANDTQYGGTLGDPSIPVTSRLQVQTIPPTPTQSQSQNFADTPAANCDAAVPGPPSSAPAQGRADSSACGPTANPYIGLLGATSAASAQGNRHCSANAPAADAPDKASDPEDYSRQSGQADSLAQPPALKRPCLTSSRGKSRDVISPGGIYHQQKQPAGELLHGFSSPTAANVKPASPEPIAVPGMLDEHGQQSDEICSAADASQAQLAENFSASGSHSNNAEQSEAPLCRPSSQQHQPSHAAAAARASDLSSQAGHAPSVSFQPPRPDHDQQAGGTNALPCCIPATGNSSTLGQHSATVGRQSANLPAHATGSPMPSGCQDQQAQACCSEAGPAHQLVSAEDVQSSGASGMDLAANADIARFTHEQLTTTSESVLVPEGLRDPESELEAQIRAKQERRRAERNASLIQSQDLLAARHAAPPAALPIGGQLQAGRRPQASEPALEWHNGYWQPPKDRQRQAQSHSPTGPPGPEHPSAMRPPQRSPPPGRDSHSGNQQQHGSEYDMPYPASNRHRSSAYDVDRARASSQAQQQYAGPEPGQYGTRADAGRRQAEYRDSRAEPSHHDVRDEAGRRPAAYNPGDGHSGEDMRVNGEEAGARALADRGEAARMTAAALQKLNYRAELEAQLREQEAKKRADRRQKLLDDLRIAQEAAAYNPWGRGGCGAPLRSSSGRAIADLSELRKSHEDKLQLPSPEQTGRNPRAQAPNAWQDQHANQYSQPQQQGHSPNAFAGRTEDDYPARPGIRGHQHDPSRPDVLQLPSHGYNHAASSFHHEQQQQAGGRRQQLPPQDEGDPSDWRPQGQPQPGMQQQAQQKWHHGDDGRACSTLGHGGSGGAGAADDCEPGRGEAVQYGGQAAGRHRVPVFFRGDQPHMTAAERANKQKQAQALQDALRKQIEEQRANKAAEAKRERDQEAAEEARLAAEQQRMRDKAQEEKSHQHVRLSQQDSVAGPAAASSAAPPVPAPALPWPEHQPTSRRRRIPPPGTGAQGQDSGNGSPQPSSPQHIHLAAPVDAQRPGPPKKSRAAYGSEEEDDGPPWPYHPKRDAACSEAQIESAQDSAHDLHPDKERHSPNHEQPHRQHNAGIGPPERSHAEHPSSGRESFPLPQIPDALDRWSQDQGLALANPQPWKPDVSRDAIGLPPTDPSRAYAPPHSRQEDPPWRRYMDPESPSSSAQQLSMGRPRLMEQSMTGQSALVFPASLPGGQMAPFQRADALPTQAITSIRQQAPAQGQQPTESQHVSSMPSSVQGSIHESNERQHLFQDVGRLAGAAFHNTRHQARQQEVLDAQQASGTKADREAVPAEDHDNEDMAWEELECTGQLLLPDGQPWQAREPNSHLESDNDPELEISAALPETKHPKETASTESAIPYRHPSAEQQAGSGGSHPDVSAALAVSGDAMQLPSDHCGDTTQKLKLAEEHDVPQLASPMHAVSPGSQTEATPASAFRSCADAPAETQGISAAAQRTELQYSGLKEGEARAHVKPGDQHQIQSHAAHPASTLDDTQQSHSSSGPGIPATYQPLGQESEKDLASDRFAGSAIAADNDPLSLASPHMHSHGYREGNTGRAGQPSSKAVSEDQTEHHRRIAEDDRLSEPSDADDKGSASRPHEHNLDGISESLPEQPADLPATESHEALHQPRQSENVRYAVDWETESEASASPAKQLAIPD</sequence>
<dbReference type="PANTHER" id="PTHR21600">
    <property type="entry name" value="MITOCHONDRIAL RNA PSEUDOURIDINE SYNTHASE"/>
    <property type="match status" value="1"/>
</dbReference>
<keyword evidence="6" id="KW-1185">Reference proteome</keyword>
<evidence type="ECO:0000256" key="2">
    <source>
        <dbReference type="PIRSR" id="PIRSR606225-1"/>
    </source>
</evidence>
<feature type="compositionally biased region" description="Basic and acidic residues" evidence="3">
    <location>
        <begin position="1750"/>
        <end position="1762"/>
    </location>
</feature>
<feature type="compositionally biased region" description="Basic and acidic residues" evidence="3">
    <location>
        <begin position="1168"/>
        <end position="1215"/>
    </location>
</feature>
<feature type="compositionally biased region" description="Basic and acidic residues" evidence="3">
    <location>
        <begin position="1571"/>
        <end position="1581"/>
    </location>
</feature>
<evidence type="ECO:0000313" key="5">
    <source>
        <dbReference type="EMBL" id="KAK9831136.1"/>
    </source>
</evidence>
<feature type="region of interest" description="Disordered" evidence="3">
    <location>
        <begin position="1597"/>
        <end position="1687"/>
    </location>
</feature>
<feature type="compositionally biased region" description="Polar residues" evidence="3">
    <location>
        <begin position="1446"/>
        <end position="1455"/>
    </location>
</feature>
<accession>A0AAW1RBG2</accession>
<feature type="region of interest" description="Disordered" evidence="3">
    <location>
        <begin position="490"/>
        <end position="560"/>
    </location>
</feature>
<dbReference type="EMBL" id="JALJOS010000014">
    <property type="protein sequence ID" value="KAK9831136.1"/>
    <property type="molecule type" value="Genomic_DNA"/>
</dbReference>
<evidence type="ECO:0000259" key="4">
    <source>
        <dbReference type="Pfam" id="PF00849"/>
    </source>
</evidence>
<feature type="compositionally biased region" description="Low complexity" evidence="3">
    <location>
        <begin position="1225"/>
        <end position="1236"/>
    </location>
</feature>
<feature type="compositionally biased region" description="Basic and acidic residues" evidence="3">
    <location>
        <begin position="1851"/>
        <end position="1888"/>
    </location>
</feature>
<feature type="compositionally biased region" description="Low complexity" evidence="3">
    <location>
        <begin position="803"/>
        <end position="812"/>
    </location>
</feature>
<dbReference type="Pfam" id="PF00849">
    <property type="entry name" value="PseudoU_synth_2"/>
    <property type="match status" value="1"/>
</dbReference>
<feature type="compositionally biased region" description="Polar residues" evidence="3">
    <location>
        <begin position="1495"/>
        <end position="1529"/>
    </location>
</feature>
<feature type="compositionally biased region" description="Low complexity" evidence="3">
    <location>
        <begin position="1054"/>
        <end position="1067"/>
    </location>
</feature>
<feature type="compositionally biased region" description="Basic and acidic residues" evidence="3">
    <location>
        <begin position="381"/>
        <end position="392"/>
    </location>
</feature>
<reference evidence="5 6" key="1">
    <citation type="journal article" date="2024" name="Nat. Commun.">
        <title>Phylogenomics reveals the evolutionary origins of lichenization in chlorophyte algae.</title>
        <authorList>
            <person name="Puginier C."/>
            <person name="Libourel C."/>
            <person name="Otte J."/>
            <person name="Skaloud P."/>
            <person name="Haon M."/>
            <person name="Grisel S."/>
            <person name="Petersen M."/>
            <person name="Berrin J.G."/>
            <person name="Delaux P.M."/>
            <person name="Dal Grande F."/>
            <person name="Keller J."/>
        </authorList>
    </citation>
    <scope>NUCLEOTIDE SEQUENCE [LARGE SCALE GENOMIC DNA]</scope>
    <source>
        <strain evidence="5 6">SAG 2145</strain>
    </source>
</reference>
<dbReference type="GO" id="GO:0009982">
    <property type="term" value="F:pseudouridine synthase activity"/>
    <property type="evidence" value="ECO:0007669"/>
    <property type="project" value="InterPro"/>
</dbReference>
<feature type="region of interest" description="Disordered" evidence="3">
    <location>
        <begin position="369"/>
        <end position="476"/>
    </location>
</feature>
<organism evidence="5 6">
    <name type="scientific">Apatococcus lobatus</name>
    <dbReference type="NCBI Taxonomy" id="904363"/>
    <lineage>
        <taxon>Eukaryota</taxon>
        <taxon>Viridiplantae</taxon>
        <taxon>Chlorophyta</taxon>
        <taxon>core chlorophytes</taxon>
        <taxon>Trebouxiophyceae</taxon>
        <taxon>Chlorellales</taxon>
        <taxon>Chlorellaceae</taxon>
        <taxon>Apatococcus</taxon>
    </lineage>
</organism>
<dbReference type="CDD" id="cd02557">
    <property type="entry name" value="PseudoU_synth_ScRIB2"/>
    <property type="match status" value="1"/>
</dbReference>
<feature type="region of interest" description="Disordered" evidence="3">
    <location>
        <begin position="1148"/>
        <end position="1584"/>
    </location>
</feature>
<dbReference type="InterPro" id="IPR020103">
    <property type="entry name" value="PsdUridine_synth_cat_dom_sf"/>
</dbReference>
<dbReference type="Proteomes" id="UP001438707">
    <property type="component" value="Unassembled WGS sequence"/>
</dbReference>
<feature type="region of interest" description="Disordered" evidence="3">
    <location>
        <begin position="724"/>
        <end position="869"/>
    </location>
</feature>
<feature type="compositionally biased region" description="Polar residues" evidence="3">
    <location>
        <begin position="490"/>
        <end position="502"/>
    </location>
</feature>
<comment type="caution">
    <text evidence="5">The sequence shown here is derived from an EMBL/GenBank/DDBJ whole genome shotgun (WGS) entry which is preliminary data.</text>
</comment>
<dbReference type="InterPro" id="IPR050188">
    <property type="entry name" value="RluA_PseudoU_synthase"/>
</dbReference>
<dbReference type="GO" id="GO:0000455">
    <property type="term" value="P:enzyme-directed rRNA pseudouridine synthesis"/>
    <property type="evidence" value="ECO:0007669"/>
    <property type="project" value="TreeGrafter"/>
</dbReference>
<feature type="domain" description="Pseudouridine synthase RsuA/RluA-like" evidence="4">
    <location>
        <begin position="116"/>
        <end position="274"/>
    </location>
</feature>
<evidence type="ECO:0000313" key="6">
    <source>
        <dbReference type="Proteomes" id="UP001438707"/>
    </source>
</evidence>
<feature type="compositionally biased region" description="Low complexity" evidence="3">
    <location>
        <begin position="1077"/>
        <end position="1091"/>
    </location>
</feature>
<dbReference type="SUPFAM" id="SSF55120">
    <property type="entry name" value="Pseudouridine synthase"/>
    <property type="match status" value="1"/>
</dbReference>
<feature type="active site" evidence="2">
    <location>
        <position position="160"/>
    </location>
</feature>
<feature type="compositionally biased region" description="Basic and acidic residues" evidence="3">
    <location>
        <begin position="957"/>
        <end position="967"/>
    </location>
</feature>
<feature type="compositionally biased region" description="Polar residues" evidence="3">
    <location>
        <begin position="305"/>
        <end position="318"/>
    </location>
</feature>
<feature type="region of interest" description="Disordered" evidence="3">
    <location>
        <begin position="931"/>
        <end position="1135"/>
    </location>
</feature>
<feature type="compositionally biased region" description="Low complexity" evidence="3">
    <location>
        <begin position="1266"/>
        <end position="1281"/>
    </location>
</feature>
<proteinExistence type="predicted"/>
<dbReference type="PANTHER" id="PTHR21600:SF40">
    <property type="entry name" value="PSEUDOURIDYLATE SYNTHASE RPUSD2"/>
    <property type="match status" value="1"/>
</dbReference>
<gene>
    <name evidence="5" type="ORF">WJX74_004556</name>
</gene>
<dbReference type="PROSITE" id="PS01129">
    <property type="entry name" value="PSI_RLU"/>
    <property type="match status" value="1"/>
</dbReference>
<feature type="region of interest" description="Disordered" evidence="3">
    <location>
        <begin position="1703"/>
        <end position="1734"/>
    </location>
</feature>
<feature type="compositionally biased region" description="Basic and acidic residues" evidence="3">
    <location>
        <begin position="1366"/>
        <end position="1375"/>
    </location>
</feature>
<comment type="catalytic activity">
    <reaction evidence="1">
        <text>a uridine in RNA = a pseudouridine in RNA</text>
        <dbReference type="Rhea" id="RHEA:48348"/>
        <dbReference type="Rhea" id="RHEA-COMP:12068"/>
        <dbReference type="Rhea" id="RHEA-COMP:12069"/>
        <dbReference type="ChEBI" id="CHEBI:65314"/>
        <dbReference type="ChEBI" id="CHEBI:65315"/>
    </reaction>
</comment>
<feature type="compositionally biased region" description="Basic and acidic residues" evidence="3">
    <location>
        <begin position="1431"/>
        <end position="1443"/>
    </location>
</feature>
<dbReference type="GO" id="GO:0003723">
    <property type="term" value="F:RNA binding"/>
    <property type="evidence" value="ECO:0007669"/>
    <property type="project" value="InterPro"/>
</dbReference>
<dbReference type="Gene3D" id="3.30.2350.10">
    <property type="entry name" value="Pseudouridine synthase"/>
    <property type="match status" value="1"/>
</dbReference>
<feature type="region of interest" description="Disordered" evidence="3">
    <location>
        <begin position="1747"/>
        <end position="1944"/>
    </location>
</feature>
<feature type="compositionally biased region" description="Polar residues" evidence="3">
    <location>
        <begin position="1777"/>
        <end position="1788"/>
    </location>
</feature>
<name>A0AAW1RBG2_9CHLO</name>
<evidence type="ECO:0000256" key="1">
    <source>
        <dbReference type="ARBA" id="ARBA00000073"/>
    </source>
</evidence>
<feature type="compositionally biased region" description="Basic and acidic residues" evidence="3">
    <location>
        <begin position="824"/>
        <end position="850"/>
    </location>
</feature>
<dbReference type="NCBIfam" id="TIGR00005">
    <property type="entry name" value="rluA_subfam"/>
    <property type="match status" value="1"/>
</dbReference>
<feature type="region of interest" description="Disordered" evidence="3">
    <location>
        <begin position="305"/>
        <end position="346"/>
    </location>
</feature>
<dbReference type="InterPro" id="IPR006145">
    <property type="entry name" value="PsdUridine_synth_RsuA/RluA"/>
</dbReference>
<feature type="compositionally biased region" description="Low complexity" evidence="3">
    <location>
        <begin position="509"/>
        <end position="533"/>
    </location>
</feature>
<protein>
    <recommendedName>
        <fullName evidence="4">Pseudouridine synthase RsuA/RluA-like domain-containing protein</fullName>
    </recommendedName>
</protein>
<dbReference type="InterPro" id="IPR006225">
    <property type="entry name" value="PsdUridine_synth_RluC/D"/>
</dbReference>
<feature type="compositionally biased region" description="Basic and acidic residues" evidence="3">
    <location>
        <begin position="1336"/>
        <end position="1355"/>
    </location>
</feature>